<keyword evidence="1" id="KW-0808">Transferase</keyword>
<accession>A0A6L2MGI3</accession>
<comment type="caution">
    <text evidence="1">The sequence shown here is derived from an EMBL/GenBank/DDBJ whole genome shotgun (WGS) entry which is preliminary data.</text>
</comment>
<keyword evidence="1" id="KW-0548">Nucleotidyltransferase</keyword>
<evidence type="ECO:0000313" key="1">
    <source>
        <dbReference type="EMBL" id="GEU71594.1"/>
    </source>
</evidence>
<protein>
    <submittedName>
        <fullName evidence="1">Reverse transcriptase domain, reverse transcriptase zinc-binding domain protein</fullName>
    </submittedName>
</protein>
<reference evidence="1" key="1">
    <citation type="journal article" date="2019" name="Sci. Rep.">
        <title>Draft genome of Tanacetum cinerariifolium, the natural source of mosquito coil.</title>
        <authorList>
            <person name="Yamashiro T."/>
            <person name="Shiraishi A."/>
            <person name="Satake H."/>
            <person name="Nakayama K."/>
        </authorList>
    </citation>
    <scope>NUCLEOTIDE SEQUENCE</scope>
</reference>
<organism evidence="1">
    <name type="scientific">Tanacetum cinerariifolium</name>
    <name type="common">Dalmatian daisy</name>
    <name type="synonym">Chrysanthemum cinerariifolium</name>
    <dbReference type="NCBI Taxonomy" id="118510"/>
    <lineage>
        <taxon>Eukaryota</taxon>
        <taxon>Viridiplantae</taxon>
        <taxon>Streptophyta</taxon>
        <taxon>Embryophyta</taxon>
        <taxon>Tracheophyta</taxon>
        <taxon>Spermatophyta</taxon>
        <taxon>Magnoliopsida</taxon>
        <taxon>eudicotyledons</taxon>
        <taxon>Gunneridae</taxon>
        <taxon>Pentapetalae</taxon>
        <taxon>asterids</taxon>
        <taxon>campanulids</taxon>
        <taxon>Asterales</taxon>
        <taxon>Asteraceae</taxon>
        <taxon>Asteroideae</taxon>
        <taxon>Anthemideae</taxon>
        <taxon>Anthemidinae</taxon>
        <taxon>Tanacetum</taxon>
    </lineage>
</organism>
<gene>
    <name evidence="1" type="ORF">Tci_043572</name>
</gene>
<sequence>MRHAFNARMSVEPSCAPIEGLCEPAVGPMVVFANVPAENVSASSLKSKVERRRIMENRSEIVAHDTATLRQSLYTRNLGSSNVHFEADKAAKTNNHFVTKNRSDFGKTSSYANVVKSSSEVKDSVERLIWPEIEGVPLRAWNNETFTHICNKWGEVLFVDDTDGCNRLSKRLCIKSSHGLLVFATIMVTVNKVTYAIRVRELCSWTPSFLGEDSVNNDEGFMGKFKENDVNFFENNDAKSAFGMGGDIGDKNAHNDQEHECVEEVSVIILKQGIVGIVEEPLDSEFLI</sequence>
<dbReference type="GO" id="GO:0003964">
    <property type="term" value="F:RNA-directed DNA polymerase activity"/>
    <property type="evidence" value="ECO:0007669"/>
    <property type="project" value="UniProtKB-KW"/>
</dbReference>
<keyword evidence="1" id="KW-0695">RNA-directed DNA polymerase</keyword>
<proteinExistence type="predicted"/>
<dbReference type="AlphaFoldDB" id="A0A6L2MGI3"/>
<dbReference type="EMBL" id="BKCJ010006333">
    <property type="protein sequence ID" value="GEU71594.1"/>
    <property type="molecule type" value="Genomic_DNA"/>
</dbReference>
<name>A0A6L2MGI3_TANCI</name>